<dbReference type="Proteomes" id="UP000757890">
    <property type="component" value="Unassembled WGS sequence"/>
</dbReference>
<dbReference type="PIRSF" id="PIRSF015617">
    <property type="entry name" value="Adensltrnsf_CobA"/>
    <property type="match status" value="1"/>
</dbReference>
<sequence length="192" mass="21624">MTKGYIHVYTGDGKGKTTAAVGLAIRAVGAGKKVCILQFMKSLAYSEQKILQSLPGITLITLGKPYFIAKEGMLTDEQRKTWGNHIRIYPAGHPPKDYREMTLKGIEQAIDAVSKNYDMVILDEYNMARWYDLATEEDTGKILKARRPEVELIFTGRNAPKEILDAADLITEMKKIRHYYDKGVPVRTGIEN</sequence>
<dbReference type="PANTHER" id="PTHR46638">
    <property type="entry name" value="CORRINOID ADENOSYLTRANSFERASE"/>
    <property type="match status" value="1"/>
</dbReference>
<proteinExistence type="predicted"/>
<dbReference type="GO" id="GO:0008817">
    <property type="term" value="F:corrinoid adenosyltransferase activity"/>
    <property type="evidence" value="ECO:0007669"/>
    <property type="project" value="InterPro"/>
</dbReference>
<dbReference type="SUPFAM" id="SSF52540">
    <property type="entry name" value="P-loop containing nucleoside triphosphate hydrolases"/>
    <property type="match status" value="1"/>
</dbReference>
<dbReference type="Gene3D" id="3.40.50.300">
    <property type="entry name" value="P-loop containing nucleotide triphosphate hydrolases"/>
    <property type="match status" value="1"/>
</dbReference>
<dbReference type="InterPro" id="IPR003724">
    <property type="entry name" value="CblAdoTrfase_CobA"/>
</dbReference>
<evidence type="ECO:0000313" key="1">
    <source>
        <dbReference type="EMBL" id="MBF1129038.1"/>
    </source>
</evidence>
<name>A0A930B542_9FIRM</name>
<dbReference type="RefSeq" id="WP_276639056.1">
    <property type="nucleotide sequence ID" value="NZ_CAJPSS010000013.1"/>
</dbReference>
<dbReference type="Pfam" id="PF02572">
    <property type="entry name" value="CobA_CobO_BtuR"/>
    <property type="match status" value="1"/>
</dbReference>
<organism evidence="1 2">
    <name type="scientific">Dialister invisus</name>
    <dbReference type="NCBI Taxonomy" id="218538"/>
    <lineage>
        <taxon>Bacteria</taxon>
        <taxon>Bacillati</taxon>
        <taxon>Bacillota</taxon>
        <taxon>Negativicutes</taxon>
        <taxon>Veillonellales</taxon>
        <taxon>Veillonellaceae</taxon>
        <taxon>Dialister</taxon>
    </lineage>
</organism>
<dbReference type="AlphaFoldDB" id="A0A930B542"/>
<reference evidence="1" key="1">
    <citation type="submission" date="2020-04" db="EMBL/GenBank/DDBJ databases">
        <title>Deep metagenomics examines the oral microbiome during advanced dental caries in children, revealing novel taxa and co-occurrences with host molecules.</title>
        <authorList>
            <person name="Baker J.L."/>
            <person name="Morton J.T."/>
            <person name="Dinis M."/>
            <person name="Alvarez R."/>
            <person name="Tran N.C."/>
            <person name="Knight R."/>
            <person name="Edlund A."/>
        </authorList>
    </citation>
    <scope>NUCLEOTIDE SEQUENCE</scope>
    <source>
        <strain evidence="1">JCVI_32_bin.14</strain>
    </source>
</reference>
<comment type="caution">
    <text evidence="1">The sequence shown here is derived from an EMBL/GenBank/DDBJ whole genome shotgun (WGS) entry which is preliminary data.</text>
</comment>
<accession>A0A930B542</accession>
<dbReference type="EMBL" id="JABZMK010000009">
    <property type="protein sequence ID" value="MBF1129038.1"/>
    <property type="molecule type" value="Genomic_DNA"/>
</dbReference>
<dbReference type="InterPro" id="IPR027417">
    <property type="entry name" value="P-loop_NTPase"/>
</dbReference>
<dbReference type="GO" id="GO:0009236">
    <property type="term" value="P:cobalamin biosynthetic process"/>
    <property type="evidence" value="ECO:0007669"/>
    <property type="project" value="InterPro"/>
</dbReference>
<protein>
    <submittedName>
        <fullName evidence="1">Cob(I)yrinic acid a,c-diamide adenosyltransferase</fullName>
    </submittedName>
</protein>
<gene>
    <name evidence="1" type="ORF">HXL70_03220</name>
</gene>
<dbReference type="PANTHER" id="PTHR46638:SF1">
    <property type="entry name" value="CORRINOID ADENOSYLTRANSFERASE"/>
    <property type="match status" value="1"/>
</dbReference>
<dbReference type="GO" id="GO:0005524">
    <property type="term" value="F:ATP binding"/>
    <property type="evidence" value="ECO:0007669"/>
    <property type="project" value="InterPro"/>
</dbReference>
<evidence type="ECO:0000313" key="2">
    <source>
        <dbReference type="Proteomes" id="UP000757890"/>
    </source>
</evidence>